<dbReference type="RefSeq" id="WP_201945328.1">
    <property type="nucleotide sequence ID" value="NZ_JAERRJ010000003.1"/>
</dbReference>
<dbReference type="InterPro" id="IPR002734">
    <property type="entry name" value="RibDG_C"/>
</dbReference>
<reference evidence="2 3" key="1">
    <citation type="submission" date="2021-01" db="EMBL/GenBank/DDBJ databases">
        <title>WGS of actinomycetes isolated from Thailand.</title>
        <authorList>
            <person name="Thawai C."/>
        </authorList>
    </citation>
    <scope>NUCLEOTIDE SEQUENCE [LARGE SCALE GENOMIC DNA]</scope>
    <source>
        <strain evidence="2 3">LPG 2</strain>
    </source>
</reference>
<dbReference type="PANTHER" id="PTHR38011">
    <property type="entry name" value="DIHYDROFOLATE REDUCTASE FAMILY PROTEIN (AFU_ORTHOLOGUE AFUA_8G06820)"/>
    <property type="match status" value="1"/>
</dbReference>
<protein>
    <submittedName>
        <fullName evidence="2">Dihydrofolate reductase family protein</fullName>
    </submittedName>
</protein>
<feature type="domain" description="Bacterial bifunctional deaminase-reductase C-terminal" evidence="1">
    <location>
        <begin position="4"/>
        <end position="184"/>
    </location>
</feature>
<dbReference type="InterPro" id="IPR024072">
    <property type="entry name" value="DHFR-like_dom_sf"/>
</dbReference>
<dbReference type="Pfam" id="PF01872">
    <property type="entry name" value="RibD_C"/>
    <property type="match status" value="1"/>
</dbReference>
<name>A0ABS1M1R8_9NOCA</name>
<sequence>MSRLVVSTFVSLDGVMQGPGGPGEDDSDDFAHGGWLVPFADEAMGAIIGEVFATADAMLLGRKSYDILSGHWPHVEGEEGAQINGMRKYVASRSLETADWNNTVVLKGEAAQTIAELKASTEGEILVQGSSDLIGTLQRAGLIDEYRLLIFPVVLGAGKRLFTPGTVAAGLKLTRTSTTPAGIVYAVYETTPGLGYGTLALDAEAGAAV</sequence>
<dbReference type="EMBL" id="JAERRJ010000003">
    <property type="protein sequence ID" value="MBL1074446.1"/>
    <property type="molecule type" value="Genomic_DNA"/>
</dbReference>
<dbReference type="SUPFAM" id="SSF53597">
    <property type="entry name" value="Dihydrofolate reductase-like"/>
    <property type="match status" value="1"/>
</dbReference>
<evidence type="ECO:0000313" key="2">
    <source>
        <dbReference type="EMBL" id="MBL1074446.1"/>
    </source>
</evidence>
<evidence type="ECO:0000259" key="1">
    <source>
        <dbReference type="Pfam" id="PF01872"/>
    </source>
</evidence>
<gene>
    <name evidence="2" type="ORF">JK358_08555</name>
</gene>
<dbReference type="Gene3D" id="3.40.430.10">
    <property type="entry name" value="Dihydrofolate Reductase, subunit A"/>
    <property type="match status" value="1"/>
</dbReference>
<proteinExistence type="predicted"/>
<dbReference type="InterPro" id="IPR050765">
    <property type="entry name" value="Riboflavin_Biosynth_HTPR"/>
</dbReference>
<organism evidence="2 3">
    <name type="scientific">Nocardia acididurans</name>
    <dbReference type="NCBI Taxonomy" id="2802282"/>
    <lineage>
        <taxon>Bacteria</taxon>
        <taxon>Bacillati</taxon>
        <taxon>Actinomycetota</taxon>
        <taxon>Actinomycetes</taxon>
        <taxon>Mycobacteriales</taxon>
        <taxon>Nocardiaceae</taxon>
        <taxon>Nocardia</taxon>
    </lineage>
</organism>
<evidence type="ECO:0000313" key="3">
    <source>
        <dbReference type="Proteomes" id="UP000602198"/>
    </source>
</evidence>
<accession>A0ABS1M1R8</accession>
<comment type="caution">
    <text evidence="2">The sequence shown here is derived from an EMBL/GenBank/DDBJ whole genome shotgun (WGS) entry which is preliminary data.</text>
</comment>
<dbReference type="Proteomes" id="UP000602198">
    <property type="component" value="Unassembled WGS sequence"/>
</dbReference>
<keyword evidence="3" id="KW-1185">Reference proteome</keyword>
<dbReference type="PANTHER" id="PTHR38011:SF2">
    <property type="entry name" value="BIFUNCTIONAL DEAMINASE-REDUCTASE DOMAIN PROTEIN"/>
    <property type="match status" value="1"/>
</dbReference>